<dbReference type="Pfam" id="PF08240">
    <property type="entry name" value="ADH_N"/>
    <property type="match status" value="1"/>
</dbReference>
<dbReference type="InterPro" id="IPR036291">
    <property type="entry name" value="NAD(P)-bd_dom_sf"/>
</dbReference>
<evidence type="ECO:0000256" key="1">
    <source>
        <dbReference type="ARBA" id="ARBA00022857"/>
    </source>
</evidence>
<evidence type="ECO:0000256" key="2">
    <source>
        <dbReference type="ARBA" id="ARBA00023002"/>
    </source>
</evidence>
<dbReference type="Gene3D" id="3.40.50.720">
    <property type="entry name" value="NAD(P)-binding Rossmann-like Domain"/>
    <property type="match status" value="1"/>
</dbReference>
<dbReference type="InterPro" id="IPR013149">
    <property type="entry name" value="ADH-like_C"/>
</dbReference>
<keyword evidence="1" id="KW-0521">NADP</keyword>
<dbReference type="Pfam" id="PF00107">
    <property type="entry name" value="ADH_zinc_N"/>
    <property type="match status" value="1"/>
</dbReference>
<dbReference type="SMART" id="SM00829">
    <property type="entry name" value="PKS_ER"/>
    <property type="match status" value="1"/>
</dbReference>
<dbReference type="GO" id="GO:0070402">
    <property type="term" value="F:NADPH binding"/>
    <property type="evidence" value="ECO:0007669"/>
    <property type="project" value="TreeGrafter"/>
</dbReference>
<dbReference type="Proteomes" id="UP000319859">
    <property type="component" value="Unassembled WGS sequence"/>
</dbReference>
<dbReference type="Gene3D" id="3.90.180.10">
    <property type="entry name" value="Medium-chain alcohol dehydrogenases, catalytic domain"/>
    <property type="match status" value="1"/>
</dbReference>
<feature type="domain" description="Enoyl reductase (ER)" evidence="3">
    <location>
        <begin position="10"/>
        <end position="324"/>
    </location>
</feature>
<evidence type="ECO:0000313" key="5">
    <source>
        <dbReference type="Proteomes" id="UP000319859"/>
    </source>
</evidence>
<organism evidence="4 5">
    <name type="scientific">Nitrospirillum amazonense</name>
    <dbReference type="NCBI Taxonomy" id="28077"/>
    <lineage>
        <taxon>Bacteria</taxon>
        <taxon>Pseudomonadati</taxon>
        <taxon>Pseudomonadota</taxon>
        <taxon>Alphaproteobacteria</taxon>
        <taxon>Rhodospirillales</taxon>
        <taxon>Azospirillaceae</taxon>
        <taxon>Nitrospirillum</taxon>
    </lineage>
</organism>
<dbReference type="AlphaFoldDB" id="A0A560ER38"/>
<dbReference type="SUPFAM" id="SSF50129">
    <property type="entry name" value="GroES-like"/>
    <property type="match status" value="1"/>
</dbReference>
<proteinExistence type="predicted"/>
<accession>A0A560ER38</accession>
<dbReference type="PANTHER" id="PTHR48106:SF18">
    <property type="entry name" value="QUINONE OXIDOREDUCTASE PIG3"/>
    <property type="match status" value="1"/>
</dbReference>
<dbReference type="InterPro" id="IPR011032">
    <property type="entry name" value="GroES-like_sf"/>
</dbReference>
<dbReference type="InterPro" id="IPR020843">
    <property type="entry name" value="ER"/>
</dbReference>
<keyword evidence="2" id="KW-0560">Oxidoreductase</keyword>
<name>A0A560ER38_9PROT</name>
<gene>
    <name evidence="4" type="ORF">FBZ89_12837</name>
</gene>
<dbReference type="GO" id="GO:0016651">
    <property type="term" value="F:oxidoreductase activity, acting on NAD(P)H"/>
    <property type="evidence" value="ECO:0007669"/>
    <property type="project" value="TreeGrafter"/>
</dbReference>
<dbReference type="OrthoDB" id="9805663at2"/>
<sequence length="326" mass="34162">MRAIVITRPGGPEVLSLAERPTPEPRAGEVLIAVKAFGLNRAELYFRSGAWGEVAEISGIECAGVIQTDPEGGFAPGQKVVALMGGMGRTRNGSYAEFVSVPRENVVAINTDLPWEELAALPESYATAWTCLVGNLQLASAQTLVIRGATSALGQAALNIANGLGVRTVATTRRAERAEMLYRLGAAHVLIGASKLAAEVRDIAPTGVDAVLDLIGTTSVLDSLAALRRGGRVCLAGFLGGGTPLDKFDPVFQMPSGVHLSTFASAFAFGTLEYPLGVIPFQDFADNVARGAYQARPARVFGFADIQAAHRLMETDAAGGKVVLRV</sequence>
<dbReference type="PANTHER" id="PTHR48106">
    <property type="entry name" value="QUINONE OXIDOREDUCTASE PIG3-RELATED"/>
    <property type="match status" value="1"/>
</dbReference>
<dbReference type="SUPFAM" id="SSF51735">
    <property type="entry name" value="NAD(P)-binding Rossmann-fold domains"/>
    <property type="match status" value="1"/>
</dbReference>
<dbReference type="RefSeq" id="WP_145753937.1">
    <property type="nucleotide sequence ID" value="NZ_VITN01000028.1"/>
</dbReference>
<comment type="caution">
    <text evidence="4">The sequence shown here is derived from an EMBL/GenBank/DDBJ whole genome shotgun (WGS) entry which is preliminary data.</text>
</comment>
<dbReference type="EMBL" id="VITN01000028">
    <property type="protein sequence ID" value="TWB11850.1"/>
    <property type="molecule type" value="Genomic_DNA"/>
</dbReference>
<evidence type="ECO:0000313" key="4">
    <source>
        <dbReference type="EMBL" id="TWB11850.1"/>
    </source>
</evidence>
<dbReference type="InterPro" id="IPR013154">
    <property type="entry name" value="ADH-like_N"/>
</dbReference>
<evidence type="ECO:0000259" key="3">
    <source>
        <dbReference type="SMART" id="SM00829"/>
    </source>
</evidence>
<reference evidence="4 5" key="1">
    <citation type="submission" date="2019-06" db="EMBL/GenBank/DDBJ databases">
        <title>Genomic Encyclopedia of Type Strains, Phase IV (KMG-V): Genome sequencing to study the core and pangenomes of soil and plant-associated prokaryotes.</title>
        <authorList>
            <person name="Whitman W."/>
        </authorList>
    </citation>
    <scope>NUCLEOTIDE SEQUENCE [LARGE SCALE GENOMIC DNA]</scope>
    <source>
        <strain evidence="4 5">BR 11880</strain>
    </source>
</reference>
<protein>
    <submittedName>
        <fullName evidence="4">NADPH:quinone reductase-like Zn-dependent oxidoreductase</fullName>
    </submittedName>
</protein>